<dbReference type="Proteomes" id="UP000176204">
    <property type="component" value="Chromosome I"/>
</dbReference>
<organism evidence="2 3">
    <name type="scientific">Akkermansia glycaniphila</name>
    <dbReference type="NCBI Taxonomy" id="1679444"/>
    <lineage>
        <taxon>Bacteria</taxon>
        <taxon>Pseudomonadati</taxon>
        <taxon>Verrucomicrobiota</taxon>
        <taxon>Verrucomicrobiia</taxon>
        <taxon>Verrucomicrobiales</taxon>
        <taxon>Akkermansiaceae</taxon>
        <taxon>Akkermansia</taxon>
    </lineage>
</organism>
<dbReference type="STRING" id="1679444.PYTT_0552"/>
<accession>A0A1C7PBS3</accession>
<name>A0A1C7PBS3_9BACT</name>
<feature type="region of interest" description="Disordered" evidence="1">
    <location>
        <begin position="635"/>
        <end position="671"/>
    </location>
</feature>
<evidence type="ECO:0000313" key="2">
    <source>
        <dbReference type="EMBL" id="SEH76448.1"/>
    </source>
</evidence>
<keyword evidence="3" id="KW-1185">Reference proteome</keyword>
<dbReference type="KEGG" id="agl:PYTT_0552"/>
<dbReference type="RefSeq" id="WP_067776586.1">
    <property type="nucleotide sequence ID" value="NZ_LIGX01000028.1"/>
</dbReference>
<evidence type="ECO:0000256" key="1">
    <source>
        <dbReference type="SAM" id="MobiDB-lite"/>
    </source>
</evidence>
<protein>
    <submittedName>
        <fullName evidence="2">Uncharacterized protein</fullName>
    </submittedName>
</protein>
<dbReference type="EMBL" id="LT629973">
    <property type="protein sequence ID" value="SEH76448.1"/>
    <property type="molecule type" value="Genomic_DNA"/>
</dbReference>
<gene>
    <name evidence="2" type="ORF">PYTT_0552</name>
</gene>
<evidence type="ECO:0000313" key="3">
    <source>
        <dbReference type="Proteomes" id="UP000176204"/>
    </source>
</evidence>
<sequence length="671" mass="76562">MDLDSSNAPLPVKQAARRLLAACREFDKAEPGTLMKLYREAAAVEAHLSGKACSWKKIQTKYRDWVNSGRDDWKLLDKRCVFSNSHKARTNNPEFKTFLYNLVTRNNRSTEQALYDLREIWAAHGLIGTIPGYEDWPGWPDIPAGWSIRNLFRKVPKKQELTIIRQGRRAAYADLAQVLATRAGCYPAQFILWDDVWLDRYVLCDGDINRPLQLGCLDLLTGKRLVWGTKFRGERKDGTKFGLTGDEMRMLVVTYLVTVGYSPRGTVMVVENGTAAIDKEFEAHLHAMTNGAVTVDRSGMTGRQQVLLDGFGGRGVGNPRHKSPLESWHNLLHNVMASCDAPSGKDYAHLPEWVWGMIKEQEKLELAKPRMTLEQRALLMNVIPTFADLVDELPGIVSRINRRTDHDLEGWKECGFMQNEYRLDLACDQWGRVSDLDPASLVLLQGVAATRKGYLRTRRMSPSEAWDACMEKPENQLVKLTPSQACELMGVHMARPLRRRGGFFHVKDRNLADGELIYETRAYRQYGSNEYMEELPPFAQVRGIINPWDNSRLYLIDERDRCIGYALRCNRVSWSDREGVRAAMGHAKARNAELMEPVRQRLAQAETDVDARRRHNKAVIGGDYKTQLERLEDGEARRAERRIAARQKGLPRMDDPPPRLPPDNDLPETNY</sequence>
<proteinExistence type="predicted"/>
<dbReference type="AlphaFoldDB" id="A0A1C7PBS3"/>
<reference evidence="3" key="1">
    <citation type="submission" date="2016-09" db="EMBL/GenBank/DDBJ databases">
        <authorList>
            <person name="Koehorst J."/>
        </authorList>
    </citation>
    <scope>NUCLEOTIDE SEQUENCE [LARGE SCALE GENOMIC DNA]</scope>
</reference>
<dbReference type="OrthoDB" id="194254at2"/>